<sequence length="178" mass="18913">MNGYASIAAKASGTIVVFNSTAYPVNPSYFARSLYRSFYCKAPNRTFYAAAPARNFLVRIRPMQIAIPTMSPMDPRETVVLTFDATAILNGATLTQFSTPIITAELGSDRTTLPVLSNVIINSAPVTIGNITIKAGCAVQAEASAGAFGAQYLIAIPCETSNPQFSPVLKAILPMANQ</sequence>
<protein>
    <submittedName>
        <fullName evidence="2">Uncharacterized protein</fullName>
    </submittedName>
</protein>
<evidence type="ECO:0000313" key="3">
    <source>
        <dbReference type="Proteomes" id="UP000433577"/>
    </source>
</evidence>
<dbReference type="AlphaFoldDB" id="A0A7Z2GRA4"/>
<dbReference type="EMBL" id="CP046916">
    <property type="protein sequence ID" value="QGZ66341.1"/>
    <property type="molecule type" value="Genomic_DNA"/>
</dbReference>
<name>A0A7Z2GRA4_9BURK</name>
<dbReference type="RefSeq" id="WP_158957493.1">
    <property type="nucleotide sequence ID" value="NZ_CP046916.1"/>
</dbReference>
<keyword evidence="3" id="KW-1185">Reference proteome</keyword>
<dbReference type="KEGG" id="pacs:FAZ98_31095"/>
<evidence type="ECO:0000313" key="1">
    <source>
        <dbReference type="EMBL" id="QGZ66250.1"/>
    </source>
</evidence>
<accession>A0A7Z2GRA4</accession>
<gene>
    <name evidence="1" type="ORF">FAZ98_31095</name>
    <name evidence="2" type="ORF">FAZ98_31605</name>
</gene>
<organism evidence="2 3">
    <name type="scientific">Paraburkholderia acidisoli</name>
    <dbReference type="NCBI Taxonomy" id="2571748"/>
    <lineage>
        <taxon>Bacteria</taxon>
        <taxon>Pseudomonadati</taxon>
        <taxon>Pseudomonadota</taxon>
        <taxon>Betaproteobacteria</taxon>
        <taxon>Burkholderiales</taxon>
        <taxon>Burkholderiaceae</taxon>
        <taxon>Paraburkholderia</taxon>
    </lineage>
</organism>
<dbReference type="KEGG" id="pacs:FAZ98_31605"/>
<dbReference type="Proteomes" id="UP000433577">
    <property type="component" value="Chromosome 4"/>
</dbReference>
<dbReference type="EMBL" id="CP046916">
    <property type="protein sequence ID" value="QGZ66250.1"/>
    <property type="molecule type" value="Genomic_DNA"/>
</dbReference>
<reference evidence="2 3" key="1">
    <citation type="submission" date="2019-12" db="EMBL/GenBank/DDBJ databases">
        <title>Paraburkholderia acidiphila 7Q-K02 sp. nov and Paraburkholderia acidisoli DHF22 sp. nov., two strains isolated from forest soil.</title>
        <authorList>
            <person name="Gao Z."/>
            <person name="Qiu L."/>
        </authorList>
    </citation>
    <scope>NUCLEOTIDE SEQUENCE [LARGE SCALE GENOMIC DNA]</scope>
    <source>
        <strain evidence="2 3">DHF22</strain>
    </source>
</reference>
<proteinExistence type="predicted"/>
<evidence type="ECO:0000313" key="2">
    <source>
        <dbReference type="EMBL" id="QGZ66341.1"/>
    </source>
</evidence>